<name>A0A1G1ZDJ1_9BACT</name>
<dbReference type="Proteomes" id="UP000177801">
    <property type="component" value="Unassembled WGS sequence"/>
</dbReference>
<gene>
    <name evidence="2" type="ORF">A3G58_00985</name>
</gene>
<accession>A0A1G1ZDJ1</accession>
<evidence type="ECO:0000313" key="2">
    <source>
        <dbReference type="EMBL" id="OGY62648.1"/>
    </source>
</evidence>
<feature type="transmembrane region" description="Helical" evidence="1">
    <location>
        <begin position="117"/>
        <end position="135"/>
    </location>
</feature>
<evidence type="ECO:0000256" key="1">
    <source>
        <dbReference type="SAM" id="Phobius"/>
    </source>
</evidence>
<feature type="transmembrane region" description="Helical" evidence="1">
    <location>
        <begin position="141"/>
        <end position="157"/>
    </location>
</feature>
<keyword evidence="1" id="KW-0812">Transmembrane</keyword>
<keyword evidence="1" id="KW-0472">Membrane</keyword>
<proteinExistence type="predicted"/>
<dbReference type="EMBL" id="MHJD01000006">
    <property type="protein sequence ID" value="OGY62648.1"/>
    <property type="molecule type" value="Genomic_DNA"/>
</dbReference>
<feature type="transmembrane region" description="Helical" evidence="1">
    <location>
        <begin position="87"/>
        <end position="105"/>
    </location>
</feature>
<reference evidence="2 3" key="1">
    <citation type="journal article" date="2016" name="Nat. Commun.">
        <title>Thousands of microbial genomes shed light on interconnected biogeochemical processes in an aquifer system.</title>
        <authorList>
            <person name="Anantharaman K."/>
            <person name="Brown C.T."/>
            <person name="Hug L.A."/>
            <person name="Sharon I."/>
            <person name="Castelle C.J."/>
            <person name="Probst A.J."/>
            <person name="Thomas B.C."/>
            <person name="Singh A."/>
            <person name="Wilkins M.J."/>
            <person name="Karaoz U."/>
            <person name="Brodie E.L."/>
            <person name="Williams K.H."/>
            <person name="Hubbard S.S."/>
            <person name="Banfield J.F."/>
        </authorList>
    </citation>
    <scope>NUCLEOTIDE SEQUENCE [LARGE SCALE GENOMIC DNA]</scope>
</reference>
<protein>
    <recommendedName>
        <fullName evidence="4">O-antigen polymerase</fullName>
    </recommendedName>
</protein>
<evidence type="ECO:0008006" key="4">
    <source>
        <dbReference type="Google" id="ProtNLM"/>
    </source>
</evidence>
<keyword evidence="1" id="KW-1133">Transmembrane helix</keyword>
<evidence type="ECO:0000313" key="3">
    <source>
        <dbReference type="Proteomes" id="UP000177801"/>
    </source>
</evidence>
<comment type="caution">
    <text evidence="2">The sequence shown here is derived from an EMBL/GenBank/DDBJ whole genome shotgun (WGS) entry which is preliminary data.</text>
</comment>
<sequence>MAPFVPEEVIREIVDVHTDEGRPAFEFLTRDNLNFDEQYFSRIRGNLFKAGVITFARTPLGLGPSFYRWSPVGGVGGSHNTLLEVGLTSGWGGLLVFLIFVGSVFARTRAFFREEDWMGISLAVSLFCILVNGLLLDMFTLRWLWLIMGMIVGYSILKNNDETKGVGSSSHA</sequence>
<organism evidence="2 3">
    <name type="scientific">Candidatus Colwellbacteria bacterium RIFCSPLOWO2_12_FULL_46_17</name>
    <dbReference type="NCBI Taxonomy" id="1797695"/>
    <lineage>
        <taxon>Bacteria</taxon>
        <taxon>Candidatus Colwelliibacteriota</taxon>
    </lineage>
</organism>
<dbReference type="AlphaFoldDB" id="A0A1G1ZDJ1"/>